<evidence type="ECO:0000313" key="1">
    <source>
        <dbReference type="Proteomes" id="UP000887569"/>
    </source>
</evidence>
<dbReference type="Proteomes" id="UP000887569">
    <property type="component" value="Unplaced"/>
</dbReference>
<dbReference type="WBParaSite" id="PgE007_g003_t01">
    <property type="protein sequence ID" value="PgE007_g003_t01"/>
    <property type="gene ID" value="PgE007_g003"/>
</dbReference>
<dbReference type="AlphaFoldDB" id="A0A914ZYX7"/>
<protein>
    <submittedName>
        <fullName evidence="2">Uncharacterized protein</fullName>
    </submittedName>
</protein>
<reference evidence="2" key="1">
    <citation type="submission" date="2022-11" db="UniProtKB">
        <authorList>
            <consortium name="WormBaseParasite"/>
        </authorList>
    </citation>
    <scope>IDENTIFICATION</scope>
</reference>
<keyword evidence="1" id="KW-1185">Reference proteome</keyword>
<accession>A0A914ZYX7</accession>
<organism evidence="1 2">
    <name type="scientific">Parascaris univalens</name>
    <name type="common">Nematode worm</name>
    <dbReference type="NCBI Taxonomy" id="6257"/>
    <lineage>
        <taxon>Eukaryota</taxon>
        <taxon>Metazoa</taxon>
        <taxon>Ecdysozoa</taxon>
        <taxon>Nematoda</taxon>
        <taxon>Chromadorea</taxon>
        <taxon>Rhabditida</taxon>
        <taxon>Spirurina</taxon>
        <taxon>Ascaridomorpha</taxon>
        <taxon>Ascaridoidea</taxon>
        <taxon>Ascarididae</taxon>
        <taxon>Parascaris</taxon>
    </lineage>
</organism>
<proteinExistence type="predicted"/>
<evidence type="ECO:0000313" key="2">
    <source>
        <dbReference type="WBParaSite" id="PgE007_g003_t01"/>
    </source>
</evidence>
<name>A0A914ZYX7_PARUN</name>
<sequence length="45" mass="5362">HLSFCFLVEWADFLPFPTFFPLLPYPRGRIRCFSSSFPQVTLFPH</sequence>